<keyword evidence="4" id="KW-0418">Kinase</keyword>
<dbReference type="eggNOG" id="KOG3220">
    <property type="taxonomic scope" value="Eukaryota"/>
</dbReference>
<dbReference type="SUPFAM" id="SSF52540">
    <property type="entry name" value="P-loop containing nucleoside triphosphate hydrolases"/>
    <property type="match status" value="1"/>
</dbReference>
<dbReference type="OMA" id="WAGRRIC"/>
<keyword evidence="5" id="KW-1185">Reference proteome</keyword>
<feature type="transmembrane region" description="Helical" evidence="3">
    <location>
        <begin position="66"/>
        <end position="89"/>
    </location>
</feature>
<dbReference type="InterPro" id="IPR001977">
    <property type="entry name" value="Depp_CoAkinase"/>
</dbReference>
<dbReference type="FunCoup" id="A7ARZ3">
    <property type="interactions" value="175"/>
</dbReference>
<sequence>MVANKTLLSLITSHPLDVLCLLIVAPLSLLQKKYQHRRNGTLWNVATIATITGIQGLLYYNERYTALLYTFPIIILFRRLCVLAITGGIGSGKSTLARILADNGYVVIDCDAINREVGVKNLFPMCTQLLLPGSPAYASIIKKFGAGIILENGEIDRQQLREIVFNNEARRLELNKILHKYIGIRVIWNIFKYRILFWKSRVVLDVPLLYNTPLTVISSPIVVLISPVETRLERLMERDGSIPRSTLQNIIAAQVPDAILKVWGDVVLDNSSSREVFLEKAESLVTNLC</sequence>
<dbReference type="HAMAP" id="MF_00376">
    <property type="entry name" value="Dephospho_CoA_kinase"/>
    <property type="match status" value="1"/>
</dbReference>
<reference evidence="4 5" key="1">
    <citation type="journal article" date="2007" name="PLoS Pathog.">
        <title>Genome sequence of Babesia bovis and comparative analysis of apicomplexan hemoprotozoa.</title>
        <authorList>
            <person name="Brayton K.A."/>
            <person name="Lau A.O.T."/>
            <person name="Herndon D.R."/>
            <person name="Hannick L."/>
            <person name="Kappmeyer L.S."/>
            <person name="Berens S.J."/>
            <person name="Bidwell S.L."/>
            <person name="Brown W.C."/>
            <person name="Crabtree J."/>
            <person name="Fadrosh D."/>
            <person name="Feldblum T."/>
            <person name="Forberger H.A."/>
            <person name="Haas B.J."/>
            <person name="Howell J.M."/>
            <person name="Khouri H."/>
            <person name="Koo H."/>
            <person name="Mann D.J."/>
            <person name="Norimine J."/>
            <person name="Paulsen I.T."/>
            <person name="Radune D."/>
            <person name="Ren Q."/>
            <person name="Smith R.K. Jr."/>
            <person name="Suarez C.E."/>
            <person name="White O."/>
            <person name="Wortman J.R."/>
            <person name="Knowles D.P. Jr."/>
            <person name="McElwain T.F."/>
            <person name="Nene V.M."/>
        </authorList>
    </citation>
    <scope>NUCLEOTIDE SEQUENCE [LARGE SCALE GENOMIC DNA]</scope>
    <source>
        <strain evidence="4">T2Bo</strain>
    </source>
</reference>
<dbReference type="GO" id="GO:0005524">
    <property type="term" value="F:ATP binding"/>
    <property type="evidence" value="ECO:0007669"/>
    <property type="project" value="UniProtKB-KW"/>
</dbReference>
<dbReference type="PROSITE" id="PS51219">
    <property type="entry name" value="DPCK"/>
    <property type="match status" value="1"/>
</dbReference>
<dbReference type="GO" id="GO:0004140">
    <property type="term" value="F:dephospho-CoA kinase activity"/>
    <property type="evidence" value="ECO:0007669"/>
    <property type="project" value="UniProtKB-EC"/>
</dbReference>
<dbReference type="STRING" id="5865.A7ARZ3"/>
<reference evidence="5" key="3">
    <citation type="journal article" date="2021" name="Int. J. Parasitol.">
        <title>Comparative analysis of gene expression between Babesia bovis blood stages and kinetes allowed by improved genome annotation.</title>
        <authorList>
            <person name="Ueti M.W."/>
            <person name="Johnson W.C."/>
            <person name="Kappmeyer L.S."/>
            <person name="Herndon D.R."/>
            <person name="Mousel M.R."/>
            <person name="Reif K.E."/>
            <person name="Taus N.S."/>
            <person name="Ifeonu O.O."/>
            <person name="Silva J.C."/>
            <person name="Suarez C.E."/>
            <person name="Brayton K.A."/>
        </authorList>
    </citation>
    <scope>NUCLEOTIDE SEQUENCE [LARGE SCALE GENOMIC DNA]</scope>
</reference>
<dbReference type="Pfam" id="PF01121">
    <property type="entry name" value="CoaE"/>
    <property type="match status" value="1"/>
</dbReference>
<dbReference type="VEuPathDB" id="PiroplasmaDB:BBOV_IV009580"/>
<dbReference type="InterPro" id="IPR027417">
    <property type="entry name" value="P-loop_NTPase"/>
</dbReference>
<comment type="caution">
    <text evidence="4">The sequence shown here is derived from an EMBL/GenBank/DDBJ whole genome shotgun (WGS) entry which is preliminary data.</text>
</comment>
<proteinExistence type="inferred from homology"/>
<keyword evidence="3" id="KW-1133">Transmembrane helix</keyword>
<organism evidence="4 5">
    <name type="scientific">Babesia bovis</name>
    <dbReference type="NCBI Taxonomy" id="5865"/>
    <lineage>
        <taxon>Eukaryota</taxon>
        <taxon>Sar</taxon>
        <taxon>Alveolata</taxon>
        <taxon>Apicomplexa</taxon>
        <taxon>Aconoidasida</taxon>
        <taxon>Piroplasmida</taxon>
        <taxon>Babesiidae</taxon>
        <taxon>Babesia</taxon>
    </lineage>
</organism>
<dbReference type="Gene3D" id="3.40.50.300">
    <property type="entry name" value="P-loop containing nucleotide triphosphate hydrolases"/>
    <property type="match status" value="1"/>
</dbReference>
<dbReference type="InParanoid" id="A7ARZ3"/>
<keyword evidence="3" id="KW-0812">Transmembrane</keyword>
<accession>A7ARZ3</accession>
<evidence type="ECO:0000313" key="5">
    <source>
        <dbReference type="Proteomes" id="UP000002173"/>
    </source>
</evidence>
<reference evidence="5" key="2">
    <citation type="journal article" date="2020" name="Data Brief">
        <title>Transcriptome dataset of Babesia bovis life stages within vertebrate and invertebrate hosts.</title>
        <authorList>
            <person name="Ueti M.W."/>
            <person name="Johnson W.C."/>
            <person name="Kappmeyer L.S."/>
            <person name="Herndon D.R."/>
            <person name="Mousel M.R."/>
            <person name="Reif K.E."/>
            <person name="Taus N.S."/>
            <person name="Ifeonu O.O."/>
            <person name="Silva J.C."/>
            <person name="Suarez C.E."/>
            <person name="Brayton K.A."/>
        </authorList>
    </citation>
    <scope>NUCLEOTIDE SEQUENCE [LARGE SCALE GENOMIC DNA]</scope>
</reference>
<protein>
    <submittedName>
        <fullName evidence="4">Dephospho-CoA kinase, putative</fullName>
        <ecNumber evidence="4">2.7.1.24</ecNumber>
    </submittedName>
</protein>
<dbReference type="PANTHER" id="PTHR10695">
    <property type="entry name" value="DEPHOSPHO-COA KINASE-RELATED"/>
    <property type="match status" value="1"/>
</dbReference>
<keyword evidence="3" id="KW-0472">Membrane</keyword>
<evidence type="ECO:0000256" key="1">
    <source>
        <dbReference type="ARBA" id="ARBA00022741"/>
    </source>
</evidence>
<keyword evidence="1" id="KW-0547">Nucleotide-binding</keyword>
<feature type="transmembrane region" description="Helical" evidence="3">
    <location>
        <begin position="6"/>
        <end position="30"/>
    </location>
</feature>
<keyword evidence="2" id="KW-0067">ATP-binding</keyword>
<dbReference type="AlphaFoldDB" id="A7ARZ3"/>
<dbReference type="EMBL" id="AAXT01000002">
    <property type="protein sequence ID" value="EDO07312.1"/>
    <property type="molecule type" value="Genomic_DNA"/>
</dbReference>
<dbReference type="Proteomes" id="UP000002173">
    <property type="component" value="Unassembled WGS sequence"/>
</dbReference>
<evidence type="ECO:0000313" key="4">
    <source>
        <dbReference type="EMBL" id="EDO07312.1"/>
    </source>
</evidence>
<dbReference type="NCBIfam" id="TIGR00152">
    <property type="entry name" value="dephospho-CoA kinase"/>
    <property type="match status" value="1"/>
</dbReference>
<dbReference type="GO" id="GO:0015937">
    <property type="term" value="P:coenzyme A biosynthetic process"/>
    <property type="evidence" value="ECO:0007669"/>
    <property type="project" value="InterPro"/>
</dbReference>
<evidence type="ECO:0000256" key="2">
    <source>
        <dbReference type="ARBA" id="ARBA00022840"/>
    </source>
</evidence>
<name>A7ARZ3_BABBO</name>
<dbReference type="CDD" id="cd02022">
    <property type="entry name" value="DPCK"/>
    <property type="match status" value="1"/>
</dbReference>
<gene>
    <name evidence="4" type="ORF">BBOV_IV009580</name>
</gene>
<dbReference type="EC" id="2.7.1.24" evidence="4"/>
<dbReference type="PANTHER" id="PTHR10695:SF46">
    <property type="entry name" value="BIFUNCTIONAL COENZYME A SYNTHASE-RELATED"/>
    <property type="match status" value="1"/>
</dbReference>
<keyword evidence="4" id="KW-0808">Transferase</keyword>
<evidence type="ECO:0000256" key="3">
    <source>
        <dbReference type="SAM" id="Phobius"/>
    </source>
</evidence>
<feature type="transmembrane region" description="Helical" evidence="3">
    <location>
        <begin position="42"/>
        <end position="60"/>
    </location>
</feature>